<organism evidence="1">
    <name type="scientific">Arundo donax</name>
    <name type="common">Giant reed</name>
    <name type="synonym">Donax arundinaceus</name>
    <dbReference type="NCBI Taxonomy" id="35708"/>
    <lineage>
        <taxon>Eukaryota</taxon>
        <taxon>Viridiplantae</taxon>
        <taxon>Streptophyta</taxon>
        <taxon>Embryophyta</taxon>
        <taxon>Tracheophyta</taxon>
        <taxon>Spermatophyta</taxon>
        <taxon>Magnoliopsida</taxon>
        <taxon>Liliopsida</taxon>
        <taxon>Poales</taxon>
        <taxon>Poaceae</taxon>
        <taxon>PACMAD clade</taxon>
        <taxon>Arundinoideae</taxon>
        <taxon>Arundineae</taxon>
        <taxon>Arundo</taxon>
    </lineage>
</organism>
<proteinExistence type="predicted"/>
<dbReference type="EMBL" id="GBRH01170290">
    <property type="protein sequence ID" value="JAE27606.1"/>
    <property type="molecule type" value="Transcribed_RNA"/>
</dbReference>
<sequence>MSSSSEICGYLLISQCLRVFQHIVCSQQDQLLITRRFIY</sequence>
<reference evidence="1" key="2">
    <citation type="journal article" date="2015" name="Data Brief">
        <title>Shoot transcriptome of the giant reed, Arundo donax.</title>
        <authorList>
            <person name="Barrero R.A."/>
            <person name="Guerrero F.D."/>
            <person name="Moolhuijzen P."/>
            <person name="Goolsby J.A."/>
            <person name="Tidwell J."/>
            <person name="Bellgard S.E."/>
            <person name="Bellgard M.I."/>
        </authorList>
    </citation>
    <scope>NUCLEOTIDE SEQUENCE</scope>
    <source>
        <tissue evidence="1">Shoot tissue taken approximately 20 cm above the soil surface</tissue>
    </source>
</reference>
<protein>
    <submittedName>
        <fullName evidence="1">Uncharacterized protein</fullName>
    </submittedName>
</protein>
<reference evidence="1" key="1">
    <citation type="submission" date="2014-09" db="EMBL/GenBank/DDBJ databases">
        <authorList>
            <person name="Magalhaes I.L.F."/>
            <person name="Oliveira U."/>
            <person name="Santos F.R."/>
            <person name="Vidigal T.H.D.A."/>
            <person name="Brescovit A.D."/>
            <person name="Santos A.J."/>
        </authorList>
    </citation>
    <scope>NUCLEOTIDE SEQUENCE</scope>
    <source>
        <tissue evidence="1">Shoot tissue taken approximately 20 cm above the soil surface</tissue>
    </source>
</reference>
<accession>A0A0A9GYG8</accession>
<dbReference type="AlphaFoldDB" id="A0A0A9GYG8"/>
<evidence type="ECO:0000313" key="1">
    <source>
        <dbReference type="EMBL" id="JAE27606.1"/>
    </source>
</evidence>
<name>A0A0A9GYG8_ARUDO</name>